<dbReference type="AlphaFoldDB" id="A0A6A5V3P8"/>
<evidence type="ECO:0000313" key="1">
    <source>
        <dbReference type="EMBL" id="KAF1967927.1"/>
    </source>
</evidence>
<reference evidence="1" key="1">
    <citation type="journal article" date="2020" name="Stud. Mycol.">
        <title>101 Dothideomycetes genomes: a test case for predicting lifestyles and emergence of pathogens.</title>
        <authorList>
            <person name="Haridas S."/>
            <person name="Albert R."/>
            <person name="Binder M."/>
            <person name="Bloem J."/>
            <person name="Labutti K."/>
            <person name="Salamov A."/>
            <person name="Andreopoulos B."/>
            <person name="Baker S."/>
            <person name="Barry K."/>
            <person name="Bills G."/>
            <person name="Bluhm B."/>
            <person name="Cannon C."/>
            <person name="Castanera R."/>
            <person name="Culley D."/>
            <person name="Daum C."/>
            <person name="Ezra D."/>
            <person name="Gonzalez J."/>
            <person name="Henrissat B."/>
            <person name="Kuo A."/>
            <person name="Liang C."/>
            <person name="Lipzen A."/>
            <person name="Lutzoni F."/>
            <person name="Magnuson J."/>
            <person name="Mondo S."/>
            <person name="Nolan M."/>
            <person name="Ohm R."/>
            <person name="Pangilinan J."/>
            <person name="Park H.-J."/>
            <person name="Ramirez L."/>
            <person name="Alfaro M."/>
            <person name="Sun H."/>
            <person name="Tritt A."/>
            <person name="Yoshinaga Y."/>
            <person name="Zwiers L.-H."/>
            <person name="Turgeon B."/>
            <person name="Goodwin S."/>
            <person name="Spatafora J."/>
            <person name="Crous P."/>
            <person name="Grigoriev I."/>
        </authorList>
    </citation>
    <scope>NUCLEOTIDE SEQUENCE</scope>
    <source>
        <strain evidence="1">CBS 107.79</strain>
    </source>
</reference>
<proteinExistence type="predicted"/>
<dbReference type="Proteomes" id="UP000800036">
    <property type="component" value="Unassembled WGS sequence"/>
</dbReference>
<sequence>MGCQGIPRMIHSEYKSAFPEYMSAQVFQQRKLYQHSRARTLLWTCNFSSIFAAKRNIKMSQPTQATPASEPPAWGRLFPDGRCTVVLRRYYDETIPNFVKAFKAKSAETVISSNDGDNVTVIFSGEQLGVALLATGMVGRSGPLRTPEKRESRGTIFPAREPIKGQLFQLALIGHGVFYRVTDLVFTFVVAGTDQIWKPVPFLERVISRDDIGRIYKEGMGPTVVSGAENVLAYTPEESKALFENKTVDHSSEYTHGCDWYD</sequence>
<keyword evidence="2" id="KW-1185">Reference proteome</keyword>
<protein>
    <submittedName>
        <fullName evidence="1">Uncharacterized protein</fullName>
    </submittedName>
</protein>
<gene>
    <name evidence="1" type="ORF">BU23DRAFT_279303</name>
</gene>
<evidence type="ECO:0000313" key="2">
    <source>
        <dbReference type="Proteomes" id="UP000800036"/>
    </source>
</evidence>
<organism evidence="1 2">
    <name type="scientific">Bimuria novae-zelandiae CBS 107.79</name>
    <dbReference type="NCBI Taxonomy" id="1447943"/>
    <lineage>
        <taxon>Eukaryota</taxon>
        <taxon>Fungi</taxon>
        <taxon>Dikarya</taxon>
        <taxon>Ascomycota</taxon>
        <taxon>Pezizomycotina</taxon>
        <taxon>Dothideomycetes</taxon>
        <taxon>Pleosporomycetidae</taxon>
        <taxon>Pleosporales</taxon>
        <taxon>Massarineae</taxon>
        <taxon>Didymosphaeriaceae</taxon>
        <taxon>Bimuria</taxon>
    </lineage>
</organism>
<accession>A0A6A5V3P8</accession>
<dbReference type="EMBL" id="ML976726">
    <property type="protein sequence ID" value="KAF1967927.1"/>
    <property type="molecule type" value="Genomic_DNA"/>
</dbReference>
<name>A0A6A5V3P8_9PLEO</name>